<evidence type="ECO:0000313" key="2">
    <source>
        <dbReference type="EMBL" id="ORY20335.1"/>
    </source>
</evidence>
<evidence type="ECO:0000313" key="3">
    <source>
        <dbReference type="Proteomes" id="UP000193642"/>
    </source>
</evidence>
<dbReference type="AlphaFoldDB" id="A0A1Y2AEG5"/>
<organism evidence="2 3">
    <name type="scientific">Rhizoclosmatium globosum</name>
    <dbReference type="NCBI Taxonomy" id="329046"/>
    <lineage>
        <taxon>Eukaryota</taxon>
        <taxon>Fungi</taxon>
        <taxon>Fungi incertae sedis</taxon>
        <taxon>Chytridiomycota</taxon>
        <taxon>Chytridiomycota incertae sedis</taxon>
        <taxon>Chytridiomycetes</taxon>
        <taxon>Chytridiales</taxon>
        <taxon>Chytriomycetaceae</taxon>
        <taxon>Rhizoclosmatium</taxon>
    </lineage>
</organism>
<comment type="caution">
    <text evidence="2">The sequence shown here is derived from an EMBL/GenBank/DDBJ whole genome shotgun (WGS) entry which is preliminary data.</text>
</comment>
<proteinExistence type="predicted"/>
<protein>
    <submittedName>
        <fullName evidence="2">Uncharacterized protein</fullName>
    </submittedName>
</protein>
<accession>A0A1Y2AEG5</accession>
<name>A0A1Y2AEG5_9FUNG</name>
<reference evidence="2 3" key="1">
    <citation type="submission" date="2016-07" db="EMBL/GenBank/DDBJ databases">
        <title>Pervasive Adenine N6-methylation of Active Genes in Fungi.</title>
        <authorList>
            <consortium name="DOE Joint Genome Institute"/>
            <person name="Mondo S.J."/>
            <person name="Dannebaum R.O."/>
            <person name="Kuo R.C."/>
            <person name="Labutti K."/>
            <person name="Haridas S."/>
            <person name="Kuo A."/>
            <person name="Salamov A."/>
            <person name="Ahrendt S.R."/>
            <person name="Lipzen A."/>
            <person name="Sullivan W."/>
            <person name="Andreopoulos W.B."/>
            <person name="Clum A."/>
            <person name="Lindquist E."/>
            <person name="Daum C."/>
            <person name="Ramamoorthy G.K."/>
            <person name="Gryganskyi A."/>
            <person name="Culley D."/>
            <person name="Magnuson J.K."/>
            <person name="James T.Y."/>
            <person name="O'Malley M.A."/>
            <person name="Stajich J.E."/>
            <person name="Spatafora J.W."/>
            <person name="Visel A."/>
            <person name="Grigoriev I.V."/>
        </authorList>
    </citation>
    <scope>NUCLEOTIDE SEQUENCE [LARGE SCALE GENOMIC DNA]</scope>
    <source>
        <strain evidence="2 3">JEL800</strain>
    </source>
</reference>
<evidence type="ECO:0000256" key="1">
    <source>
        <dbReference type="SAM" id="Coils"/>
    </source>
</evidence>
<dbReference type="OrthoDB" id="10550191at2759"/>
<feature type="coiled-coil region" evidence="1">
    <location>
        <begin position="140"/>
        <end position="178"/>
    </location>
</feature>
<dbReference type="Proteomes" id="UP000193642">
    <property type="component" value="Unassembled WGS sequence"/>
</dbReference>
<sequence>MQEILNPTFATLCDTIVRINKSHLLLTAQRLNSLNQVTDLIVAAVERQEIGTAEAEALLTYSSLTAAATSQFSASAFLSGSNAFEAMLLAAATVEDKMHQISKAKSEMNQVEGIRQRYFALNNLVTSHKNSLSRALNTVVNKIEQALHNLTTQIEEKLNEADINYSELKEAQNLLEDAAKMALVIGILDMFGGLLSGAGPIGQIAAGAVGIVSDQLRIHPPSIPTTEFIGPTGTIGIEKLKTHRRHQKIKPPTQLIDRTNAKKIPPSQDYAKDVQDDVEKMKRAGLWNSAAVGIATVRRLLQHGLDLAKNQELHQNEIKQIEQSQKELKDFIGKLHEKQGNLASSMVSVLNQLNQIISNVTRDNNSFQQGLIEIENNFSDVKLTLSEFTQNLSDFLTGFDDLKVSVLSTISTLNTIIDNIFTFYRSLESEKTTTQILSVILSSGSWLKTMHPELLSIEESYYSCISHFQRQLLLRSFNIWDLSGTYSEYLKLLDNSQPLAVVVEKLKHSYTASTLSISNSNQKFAWMEEASVHPVFQYRFSDLEKDQLNRGERVWMTISQGIVMESCQLPSLESLSHLRMKDISFSVNPEGCNGVEYVIGFRRLDYGLIEEDKDEIVLKQVPFIPPVAFVFSGTAVDQQLASINKGGKYLLSPMGHWFLEMKGGQREYAAAPSKLLCSARLSWRTRK</sequence>
<keyword evidence="1" id="KW-0175">Coiled coil</keyword>
<gene>
    <name evidence="2" type="ORF">BCR33DRAFT_862940</name>
</gene>
<keyword evidence="3" id="KW-1185">Reference proteome</keyword>
<dbReference type="EMBL" id="MCGO01000244">
    <property type="protein sequence ID" value="ORY20335.1"/>
    <property type="molecule type" value="Genomic_DNA"/>
</dbReference>